<feature type="transmembrane region" description="Helical" evidence="1">
    <location>
        <begin position="27"/>
        <end position="51"/>
    </location>
</feature>
<dbReference type="EMBL" id="JACHBI010000022">
    <property type="protein sequence ID" value="MBB5577595.1"/>
    <property type="molecule type" value="Genomic_DNA"/>
</dbReference>
<evidence type="ECO:0000313" key="2">
    <source>
        <dbReference type="EMBL" id="MBB5577595.1"/>
    </source>
</evidence>
<evidence type="ECO:0000256" key="1">
    <source>
        <dbReference type="SAM" id="Phobius"/>
    </source>
</evidence>
<protein>
    <recommendedName>
        <fullName evidence="4">Cytochrome c oxidase subunit 2A</fullName>
    </recommendedName>
</protein>
<keyword evidence="1" id="KW-1133">Transmembrane helix</keyword>
<accession>A0A7W9D4U5</accession>
<reference evidence="2 3" key="1">
    <citation type="submission" date="2020-08" db="EMBL/GenBank/DDBJ databases">
        <title>Genomic Encyclopedia of Type Strains, Phase IV (KMG-V): Genome sequencing to study the core and pangenomes of soil and plant-associated prokaryotes.</title>
        <authorList>
            <person name="Whitman W."/>
        </authorList>
    </citation>
    <scope>NUCLEOTIDE SEQUENCE [LARGE SCALE GENOMIC DNA]</scope>
    <source>
        <strain evidence="2 3">SEMIA 4064</strain>
    </source>
</reference>
<proteinExistence type="predicted"/>
<evidence type="ECO:0008006" key="4">
    <source>
        <dbReference type="Google" id="ProtNLM"/>
    </source>
</evidence>
<comment type="caution">
    <text evidence="2">The sequence shown here is derived from an EMBL/GenBank/DDBJ whole genome shotgun (WGS) entry which is preliminary data.</text>
</comment>
<evidence type="ECO:0000313" key="3">
    <source>
        <dbReference type="Proteomes" id="UP000549882"/>
    </source>
</evidence>
<keyword evidence="1" id="KW-0472">Membrane</keyword>
<dbReference type="RefSeq" id="WP_183940834.1">
    <property type="nucleotide sequence ID" value="NZ_JACHBI010000022.1"/>
</dbReference>
<organism evidence="2 3">
    <name type="scientific">Rhizobium paranaense</name>
    <dbReference type="NCBI Taxonomy" id="1650438"/>
    <lineage>
        <taxon>Bacteria</taxon>
        <taxon>Pseudomonadati</taxon>
        <taxon>Pseudomonadota</taxon>
        <taxon>Alphaproteobacteria</taxon>
        <taxon>Hyphomicrobiales</taxon>
        <taxon>Rhizobiaceae</taxon>
        <taxon>Rhizobium/Agrobacterium group</taxon>
        <taxon>Rhizobium</taxon>
    </lineage>
</organism>
<keyword evidence="3" id="KW-1185">Reference proteome</keyword>
<dbReference type="AlphaFoldDB" id="A0A7W9D4U5"/>
<gene>
    <name evidence="2" type="ORF">GGD50_006250</name>
</gene>
<name>A0A7W9D4U5_9HYPH</name>
<sequence length="55" mass="5854">MINSQEPAEAPDDAMVERIVSEGPRGAVAVAGVATVIVLLVWVLFYLLVFVPRSG</sequence>
<dbReference type="Proteomes" id="UP000549882">
    <property type="component" value="Unassembled WGS sequence"/>
</dbReference>
<keyword evidence="1" id="KW-0812">Transmembrane</keyword>